<name>A0ACB5U6F1_AMBMO</name>
<proteinExistence type="predicted"/>
<gene>
    <name evidence="1" type="ORF">Amon02_001173100</name>
</gene>
<keyword evidence="2" id="KW-1185">Reference proteome</keyword>
<organism evidence="1 2">
    <name type="scientific">Ambrosiozyma monospora</name>
    <name type="common">Yeast</name>
    <name type="synonym">Endomycopsis monosporus</name>
    <dbReference type="NCBI Taxonomy" id="43982"/>
    <lineage>
        <taxon>Eukaryota</taxon>
        <taxon>Fungi</taxon>
        <taxon>Dikarya</taxon>
        <taxon>Ascomycota</taxon>
        <taxon>Saccharomycotina</taxon>
        <taxon>Pichiomycetes</taxon>
        <taxon>Pichiales</taxon>
        <taxon>Pichiaceae</taxon>
        <taxon>Ambrosiozyma</taxon>
    </lineage>
</organism>
<reference evidence="1" key="1">
    <citation type="submission" date="2023-04" db="EMBL/GenBank/DDBJ databases">
        <title>Ambrosiozyma monospora NBRC 10751.</title>
        <authorList>
            <person name="Ichikawa N."/>
            <person name="Sato H."/>
            <person name="Tonouchi N."/>
        </authorList>
    </citation>
    <scope>NUCLEOTIDE SEQUENCE</scope>
    <source>
        <strain evidence="1">NBRC 10751</strain>
    </source>
</reference>
<protein>
    <submittedName>
        <fullName evidence="1">Unnamed protein product</fullName>
    </submittedName>
</protein>
<comment type="caution">
    <text evidence="1">The sequence shown here is derived from an EMBL/GenBank/DDBJ whole genome shotgun (WGS) entry which is preliminary data.</text>
</comment>
<evidence type="ECO:0000313" key="2">
    <source>
        <dbReference type="Proteomes" id="UP001165064"/>
    </source>
</evidence>
<sequence>MKPIDTLYLDSTAKPTSDLYKSLINLDVMELPGQLDYFAPELYNSDELFASTGALVYVIDSQDEYLAAIENLILIINHVSALNKGIHIEVLIHKMDGSSDDFKMDTQRDIRTRIMAELSTFGLDDVLVNFHVTSIFDHTIYEAFSKIVQRLIAEYGVLEQMCDMLMETTCLDKVYLFDINSKIYIATDSSANSLQTYEACAEFIDVNTDLIALYEEDDIEENSKISFY</sequence>
<dbReference type="EMBL" id="BSXS01012941">
    <property type="protein sequence ID" value="GMF03293.1"/>
    <property type="molecule type" value="Genomic_DNA"/>
</dbReference>
<dbReference type="Proteomes" id="UP001165064">
    <property type="component" value="Unassembled WGS sequence"/>
</dbReference>
<evidence type="ECO:0000313" key="1">
    <source>
        <dbReference type="EMBL" id="GMF03293.1"/>
    </source>
</evidence>
<accession>A0ACB5U6F1</accession>